<evidence type="ECO:0000256" key="5">
    <source>
        <dbReference type="ARBA" id="ARBA00031396"/>
    </source>
</evidence>
<dbReference type="AlphaFoldDB" id="A0AAD5XLT9"/>
<evidence type="ECO:0000259" key="7">
    <source>
        <dbReference type="SMART" id="SM01069"/>
    </source>
</evidence>
<dbReference type="GO" id="GO:0005737">
    <property type="term" value="C:cytoplasm"/>
    <property type="evidence" value="ECO:0007669"/>
    <property type="project" value="UniProtKB-SubCell"/>
</dbReference>
<dbReference type="GO" id="GO:0006457">
    <property type="term" value="P:protein folding"/>
    <property type="evidence" value="ECO:0007669"/>
    <property type="project" value="TreeGrafter"/>
</dbReference>
<dbReference type="EMBL" id="JADGJQ010000034">
    <property type="protein sequence ID" value="KAJ3177270.1"/>
    <property type="molecule type" value="Genomic_DNA"/>
</dbReference>
<dbReference type="GO" id="GO:0019901">
    <property type="term" value="F:protein kinase binding"/>
    <property type="evidence" value="ECO:0007669"/>
    <property type="project" value="InterPro"/>
</dbReference>
<protein>
    <recommendedName>
        <fullName evidence="5">Hsp90 chaperone protein kinase-targeting subunit</fullName>
    </recommendedName>
</protein>
<dbReference type="GO" id="GO:0051087">
    <property type="term" value="F:protein-folding chaperone binding"/>
    <property type="evidence" value="ECO:0007669"/>
    <property type="project" value="TreeGrafter"/>
</dbReference>
<evidence type="ECO:0000256" key="1">
    <source>
        <dbReference type="ARBA" id="ARBA00004496"/>
    </source>
</evidence>
<dbReference type="SMART" id="SM01069">
    <property type="entry name" value="CDC37_C"/>
    <property type="match status" value="1"/>
</dbReference>
<evidence type="ECO:0000256" key="3">
    <source>
        <dbReference type="ARBA" id="ARBA00022490"/>
    </source>
</evidence>
<dbReference type="Pfam" id="PF08565">
    <property type="entry name" value="CDC37_M"/>
    <property type="match status" value="1"/>
</dbReference>
<dbReference type="InterPro" id="IPR013855">
    <property type="entry name" value="Cdc37_N_dom"/>
</dbReference>
<dbReference type="InterPro" id="IPR013873">
    <property type="entry name" value="Cdc37_C"/>
</dbReference>
<dbReference type="InterPro" id="IPR013874">
    <property type="entry name" value="Cdc37_Hsp90-bd"/>
</dbReference>
<name>A0AAD5XLT9_9FUNG</name>
<dbReference type="PANTHER" id="PTHR12800">
    <property type="entry name" value="CDC37-RELATED"/>
    <property type="match status" value="1"/>
</dbReference>
<sequence length="472" mass="52865">MPVDYSKWDKLELSDDEDFECHPNVDKASMVRWKQADIHKHRRERKDKLAALEREVAVNNRIIAALKQITNEPAAPAVVLAKLGVLHRDCHTWTEELREQYMSSLWKERDARWGPPEFEPFVDEARPKYGDLVEAVMQTVAGETEDVPEVRTALQTAAASAVKAIDTRNSSIAAEVKREEAEAAKKLTVDDLKEGFNKTVVSKTPSKAPAPSPAPAAATKSSTKTKTIETIHQPGGLAQSTDEQDDEEADQITYPPAQAFSELPDMEASFQMIGKHPELVSQRYSDMILAEGFRKELDGRPKLAQRCVTQALLLQYCSLLGHDGISLFFARLRSGRQNASEMFNRDVVDTYKRIHERVKVIKQNQKEEEEAEQAGLQARLEACTQPDGTLAIPINDDSTDEEKKRAEVFATFPHDFQRALLLSDVDAINAHLASLDKEAAQELVKVCNEAGLLSLEVEEEDEDDHEERKPAT</sequence>
<dbReference type="PANTHER" id="PTHR12800:SF4">
    <property type="entry name" value="HSP90 CO-CHAPERONE CDC37"/>
    <property type="match status" value="1"/>
</dbReference>
<evidence type="ECO:0000313" key="10">
    <source>
        <dbReference type="EMBL" id="KAJ3177270.1"/>
    </source>
</evidence>
<gene>
    <name evidence="10" type="primary">CDC37</name>
    <name evidence="10" type="ORF">HDU87_004521</name>
</gene>
<dbReference type="InterPro" id="IPR004918">
    <property type="entry name" value="Cdc37"/>
</dbReference>
<evidence type="ECO:0000259" key="8">
    <source>
        <dbReference type="SMART" id="SM01070"/>
    </source>
</evidence>
<dbReference type="Proteomes" id="UP001212152">
    <property type="component" value="Unassembled WGS sequence"/>
</dbReference>
<comment type="similarity">
    <text evidence="2">Belongs to the CDC37 family.</text>
</comment>
<evidence type="ECO:0000256" key="6">
    <source>
        <dbReference type="SAM" id="MobiDB-lite"/>
    </source>
</evidence>
<comment type="subcellular location">
    <subcellularLocation>
        <location evidence="1">Cytoplasm</location>
    </subcellularLocation>
</comment>
<dbReference type="SMART" id="SM01070">
    <property type="entry name" value="CDC37_M"/>
    <property type="match status" value="1"/>
</dbReference>
<dbReference type="GO" id="GO:0051082">
    <property type="term" value="F:unfolded protein binding"/>
    <property type="evidence" value="ECO:0007669"/>
    <property type="project" value="TreeGrafter"/>
</dbReference>
<organism evidence="10 11">
    <name type="scientific">Geranomyces variabilis</name>
    <dbReference type="NCBI Taxonomy" id="109894"/>
    <lineage>
        <taxon>Eukaryota</taxon>
        <taxon>Fungi</taxon>
        <taxon>Fungi incertae sedis</taxon>
        <taxon>Chytridiomycota</taxon>
        <taxon>Chytridiomycota incertae sedis</taxon>
        <taxon>Chytridiomycetes</taxon>
        <taxon>Spizellomycetales</taxon>
        <taxon>Powellomycetaceae</taxon>
        <taxon>Geranomyces</taxon>
    </lineage>
</organism>
<evidence type="ECO:0000256" key="4">
    <source>
        <dbReference type="ARBA" id="ARBA00023186"/>
    </source>
</evidence>
<accession>A0AAD5XLT9</accession>
<feature type="domain" description="Cdc37 N-terminal" evidence="9">
    <location>
        <begin position="2"/>
        <end position="199"/>
    </location>
</feature>
<dbReference type="SUPFAM" id="SSF101391">
    <property type="entry name" value="Hsp90 co-chaperone CDC37"/>
    <property type="match status" value="1"/>
</dbReference>
<comment type="caution">
    <text evidence="10">The sequence shown here is derived from an EMBL/GenBank/DDBJ whole genome shotgun (WGS) entry which is preliminary data.</text>
</comment>
<feature type="region of interest" description="Disordered" evidence="6">
    <location>
        <begin position="201"/>
        <end position="250"/>
    </location>
</feature>
<keyword evidence="4" id="KW-0143">Chaperone</keyword>
<feature type="domain" description="Cdc37 Hsp90 binding" evidence="8">
    <location>
        <begin position="197"/>
        <end position="372"/>
    </location>
</feature>
<feature type="compositionally biased region" description="Low complexity" evidence="6">
    <location>
        <begin position="215"/>
        <end position="225"/>
    </location>
</feature>
<dbReference type="GO" id="GO:0031072">
    <property type="term" value="F:heat shock protein binding"/>
    <property type="evidence" value="ECO:0007669"/>
    <property type="project" value="TreeGrafter"/>
</dbReference>
<dbReference type="InterPro" id="IPR038189">
    <property type="entry name" value="Cdc37_Hsp90-bd_sf"/>
</dbReference>
<evidence type="ECO:0000256" key="2">
    <source>
        <dbReference type="ARBA" id="ARBA00006222"/>
    </source>
</evidence>
<keyword evidence="3" id="KW-0963">Cytoplasm</keyword>
<reference evidence="10" key="1">
    <citation type="submission" date="2020-05" db="EMBL/GenBank/DDBJ databases">
        <title>Phylogenomic resolution of chytrid fungi.</title>
        <authorList>
            <person name="Stajich J.E."/>
            <person name="Amses K."/>
            <person name="Simmons R."/>
            <person name="Seto K."/>
            <person name="Myers J."/>
            <person name="Bonds A."/>
            <person name="Quandt C.A."/>
            <person name="Barry K."/>
            <person name="Liu P."/>
            <person name="Grigoriev I."/>
            <person name="Longcore J.E."/>
            <person name="James T.Y."/>
        </authorList>
    </citation>
    <scope>NUCLEOTIDE SEQUENCE</scope>
    <source>
        <strain evidence="10">JEL0379</strain>
    </source>
</reference>
<dbReference type="GO" id="GO:0050821">
    <property type="term" value="P:protein stabilization"/>
    <property type="evidence" value="ECO:0007669"/>
    <property type="project" value="TreeGrafter"/>
</dbReference>
<dbReference type="SMART" id="SM01071">
    <property type="entry name" value="CDC37_N"/>
    <property type="match status" value="1"/>
</dbReference>
<keyword evidence="11" id="KW-1185">Reference proteome</keyword>
<dbReference type="Pfam" id="PF03234">
    <property type="entry name" value="CDC37_N"/>
    <property type="match status" value="1"/>
</dbReference>
<dbReference type="Pfam" id="PF08564">
    <property type="entry name" value="CDC37_C"/>
    <property type="match status" value="1"/>
</dbReference>
<evidence type="ECO:0000259" key="9">
    <source>
        <dbReference type="SMART" id="SM01071"/>
    </source>
</evidence>
<proteinExistence type="inferred from homology"/>
<dbReference type="Gene3D" id="1.20.58.610">
    <property type="entry name" value="Cdc37, Hsp90 binding domain"/>
    <property type="match status" value="1"/>
</dbReference>
<evidence type="ECO:0000313" key="11">
    <source>
        <dbReference type="Proteomes" id="UP001212152"/>
    </source>
</evidence>
<feature type="domain" description="Cdc37 C-terminal" evidence="7">
    <location>
        <begin position="390"/>
        <end position="471"/>
    </location>
</feature>